<keyword evidence="5" id="KW-1185">Reference proteome</keyword>
<dbReference type="GO" id="GO:0004016">
    <property type="term" value="F:adenylate cyclase activity"/>
    <property type="evidence" value="ECO:0007669"/>
    <property type="project" value="TreeGrafter"/>
</dbReference>
<dbReference type="PANTHER" id="PTHR16305">
    <property type="entry name" value="TESTICULAR SOLUBLE ADENYLYL CYCLASE"/>
    <property type="match status" value="1"/>
</dbReference>
<dbReference type="SUPFAM" id="SSF46894">
    <property type="entry name" value="C-terminal effector domain of the bipartite response regulators"/>
    <property type="match status" value="1"/>
</dbReference>
<evidence type="ECO:0000313" key="5">
    <source>
        <dbReference type="Proteomes" id="UP000642070"/>
    </source>
</evidence>
<dbReference type="AlphaFoldDB" id="A0A917U3E4"/>
<evidence type="ECO:0000259" key="3">
    <source>
        <dbReference type="PROSITE" id="PS50043"/>
    </source>
</evidence>
<dbReference type="PRINTS" id="PR00038">
    <property type="entry name" value="HTHLUXR"/>
</dbReference>
<dbReference type="PROSITE" id="PS50043">
    <property type="entry name" value="HTH_LUXR_2"/>
    <property type="match status" value="1"/>
</dbReference>
<protein>
    <submittedName>
        <fullName evidence="4">LuxR family transcriptional regulator</fullName>
    </submittedName>
</protein>
<proteinExistence type="predicted"/>
<dbReference type="PROSITE" id="PS00622">
    <property type="entry name" value="HTH_LUXR_1"/>
    <property type="match status" value="1"/>
</dbReference>
<dbReference type="EMBL" id="BMPI01000037">
    <property type="protein sequence ID" value="GGM55299.1"/>
    <property type="molecule type" value="Genomic_DNA"/>
</dbReference>
<evidence type="ECO:0000256" key="1">
    <source>
        <dbReference type="ARBA" id="ARBA00022741"/>
    </source>
</evidence>
<dbReference type="InterPro" id="IPR011990">
    <property type="entry name" value="TPR-like_helical_dom_sf"/>
</dbReference>
<dbReference type="GO" id="GO:0003677">
    <property type="term" value="F:DNA binding"/>
    <property type="evidence" value="ECO:0007669"/>
    <property type="project" value="InterPro"/>
</dbReference>
<dbReference type="Gene3D" id="1.25.40.10">
    <property type="entry name" value="Tetratricopeptide repeat domain"/>
    <property type="match status" value="1"/>
</dbReference>
<dbReference type="RefSeq" id="WP_190253917.1">
    <property type="nucleotide sequence ID" value="NZ_BMPI01000037.1"/>
</dbReference>
<accession>A0A917U3E4</accession>
<dbReference type="Proteomes" id="UP000642070">
    <property type="component" value="Unassembled WGS sequence"/>
</dbReference>
<dbReference type="InterPro" id="IPR000792">
    <property type="entry name" value="Tscrpt_reg_LuxR_C"/>
</dbReference>
<dbReference type="GO" id="GO:0005524">
    <property type="term" value="F:ATP binding"/>
    <property type="evidence" value="ECO:0007669"/>
    <property type="project" value="UniProtKB-KW"/>
</dbReference>
<keyword evidence="2" id="KW-0067">ATP-binding</keyword>
<comment type="caution">
    <text evidence="4">The sequence shown here is derived from an EMBL/GenBank/DDBJ whole genome shotgun (WGS) entry which is preliminary data.</text>
</comment>
<dbReference type="InterPro" id="IPR027417">
    <property type="entry name" value="P-loop_NTPase"/>
</dbReference>
<dbReference type="Pfam" id="PF13191">
    <property type="entry name" value="AAA_16"/>
    <property type="match status" value="1"/>
</dbReference>
<dbReference type="GO" id="GO:0006355">
    <property type="term" value="P:regulation of DNA-templated transcription"/>
    <property type="evidence" value="ECO:0007669"/>
    <property type="project" value="InterPro"/>
</dbReference>
<dbReference type="Pfam" id="PF00196">
    <property type="entry name" value="GerE"/>
    <property type="match status" value="1"/>
</dbReference>
<dbReference type="InterPro" id="IPR036388">
    <property type="entry name" value="WH-like_DNA-bd_sf"/>
</dbReference>
<gene>
    <name evidence="4" type="ORF">GCM10007977_066210</name>
</gene>
<dbReference type="GO" id="GO:0005737">
    <property type="term" value="C:cytoplasm"/>
    <property type="evidence" value="ECO:0007669"/>
    <property type="project" value="TreeGrafter"/>
</dbReference>
<dbReference type="SUPFAM" id="SSF48452">
    <property type="entry name" value="TPR-like"/>
    <property type="match status" value="1"/>
</dbReference>
<evidence type="ECO:0000313" key="4">
    <source>
        <dbReference type="EMBL" id="GGM55299.1"/>
    </source>
</evidence>
<feature type="domain" description="HTH luxR-type" evidence="3">
    <location>
        <begin position="790"/>
        <end position="855"/>
    </location>
</feature>
<organism evidence="4 5">
    <name type="scientific">Dactylosporangium sucinum</name>
    <dbReference type="NCBI Taxonomy" id="1424081"/>
    <lineage>
        <taxon>Bacteria</taxon>
        <taxon>Bacillati</taxon>
        <taxon>Actinomycetota</taxon>
        <taxon>Actinomycetes</taxon>
        <taxon>Micromonosporales</taxon>
        <taxon>Micromonosporaceae</taxon>
        <taxon>Dactylosporangium</taxon>
    </lineage>
</organism>
<name>A0A917U3E4_9ACTN</name>
<evidence type="ECO:0000256" key="2">
    <source>
        <dbReference type="ARBA" id="ARBA00022840"/>
    </source>
</evidence>
<dbReference type="PANTHER" id="PTHR16305:SF35">
    <property type="entry name" value="TRANSCRIPTIONAL ACTIVATOR DOMAIN"/>
    <property type="match status" value="1"/>
</dbReference>
<dbReference type="InterPro" id="IPR016032">
    <property type="entry name" value="Sig_transdc_resp-reg_C-effctor"/>
</dbReference>
<reference evidence="4" key="1">
    <citation type="journal article" date="2014" name="Int. J. Syst. Evol. Microbiol.">
        <title>Complete genome sequence of Corynebacterium casei LMG S-19264T (=DSM 44701T), isolated from a smear-ripened cheese.</title>
        <authorList>
            <consortium name="US DOE Joint Genome Institute (JGI-PGF)"/>
            <person name="Walter F."/>
            <person name="Albersmeier A."/>
            <person name="Kalinowski J."/>
            <person name="Ruckert C."/>
        </authorList>
    </citation>
    <scope>NUCLEOTIDE SEQUENCE</scope>
    <source>
        <strain evidence="4">JCM 19831</strain>
    </source>
</reference>
<dbReference type="Gene3D" id="1.10.10.10">
    <property type="entry name" value="Winged helix-like DNA-binding domain superfamily/Winged helix DNA-binding domain"/>
    <property type="match status" value="1"/>
</dbReference>
<dbReference type="SUPFAM" id="SSF52540">
    <property type="entry name" value="P-loop containing nucleoside triphosphate hydrolases"/>
    <property type="match status" value="1"/>
</dbReference>
<dbReference type="SMART" id="SM00421">
    <property type="entry name" value="HTH_LUXR"/>
    <property type="match status" value="1"/>
</dbReference>
<dbReference type="CDD" id="cd06170">
    <property type="entry name" value="LuxR_C_like"/>
    <property type="match status" value="1"/>
</dbReference>
<dbReference type="InterPro" id="IPR041664">
    <property type="entry name" value="AAA_16"/>
</dbReference>
<keyword evidence="1" id="KW-0547">Nucleotide-binding</keyword>
<sequence>MELWERSEALALLDELLRRSGGGGRIAVVSGEAGLGKSALVGEFARRCGARARVLWGGCDRLVTPRALGPLQDIGRHTGGVLAARLDAGAPQADVFAAFLDELSGPRQRPLPVVVVEDAHWADEATLDWLTFLGRRIDRIPALLVLTHRDDELGPGHPLRAALAALPSAIVERIALTPLSEATVAEQAAGAGRDAAAVYRLTGGNPLLVTELLKGDTVPAAVQDLILGRLRDLPPPARELAQLVAVVPTRADAALVADALDEVDEAIAAGVLVPSGEGVAYRHELLRSAVEDTLSPARRAALHRRVLSVLARVAGVDPGRLVHHARLAGDAEAVLRYGQVAGAGAARQGAHREAVAHYRAAAEHAGRLAPGGRAALLEEYAGQAYLAGAHDEGLRARQAALALREELGEPEPAGENLRWISRLAWWTGDGELAERAALRAVAVLEPLGADRLLAVAYANLSHLYTLSYRLRDAVDWGSRAHALAERLGDLDTALQAVTNVNVARLTAGLPDARRTLEETFATADANGLPVHASRALGNIAGILADEVAEYDAAAAIADRAYAYIAAHDLDAYELFTLGIRSRIRLERGDWDGALADADEAIARCGRHGVNAVLPLAMKGRILAARGHPDALPTLDDADREAGRVGYVQFVAPVADGRSEYFLWNGDPERARAEAMRGLELAAAVEGQPFVTGRLALRYRRAGGTGDLPEAVAPPYRWMIDGDWRNAAAEWDRRGGWLLETEALAGGDEEAALVALRRYDELGAVRVAEHLRAELRRRGVTRVPRGPRRATAEHAAGLTPRQADVLGLLVEGLSNAEIAARLTLSLKTVDHHISAVLAKLGVSSRAQAVAAAQRRGLS</sequence>
<reference evidence="4" key="2">
    <citation type="submission" date="2020-09" db="EMBL/GenBank/DDBJ databases">
        <authorList>
            <person name="Sun Q."/>
            <person name="Ohkuma M."/>
        </authorList>
    </citation>
    <scope>NUCLEOTIDE SEQUENCE</scope>
    <source>
        <strain evidence="4">JCM 19831</strain>
    </source>
</reference>